<feature type="transmembrane region" description="Helical" evidence="15">
    <location>
        <begin position="84"/>
        <end position="103"/>
    </location>
</feature>
<sequence length="933" mass="98975">MTGGKVLGLRAATLLVVLIVAATALAVRLAPGEDPVTVFWPTAGFSVMLLAGLRPGLRSWVPATVVVAAAVALGQELAGRGGSVASAVAVSQAVDALVAALVLRADPRDLRTPRDLRLTTVEDFLRLLLASTVAAVVAGGVASAWISALAADAPWSGLEVFRAVATAYAAATLVLVPLVLARRFHRSAGSSEELALQVVALLGALAYVFAPGQDLPVAFAPLAVLVWGALRFDTLTIAGEVAVVAVVAAATTREGWGPIGNARAEGTISELTATTLTQVLLVSTVVVALPLVLTAQQRRYLLRRLSSDEQRFRRSFAQSAVGQVLLRREGEALVISDINAAAVDLLGLAREQLVATRIDQHLRGRALTAAIAGAVAGRGGGHRIQADVAARTARVDVALSKVSGPGEPDLFSAQLLDATAEYDARRRLEQAEKLTSTTLDTTACIVLVTDLDGRIVRVNAATTEITGYAASELVGRPVWKTTLAPSDAADLEALFLWPNRSGTPVVRENDVVVRDGSRRRIVWTSNMVRDELGLPAYAVMTGIDVTTERAAAGLVTHLMQASITTALVGVDAAGLITVFNSGAQRLLDFEASEQIGRPFTGLFDPVQLLERTGTDDLDVAFRKLTTELREDGELPHRDWTWIDRAGRQHAVSMSLSVADPLGGTGGGTLLCVARDVTEQRRSQELLVAALEKERTAVERLRVLDDAKSDFVSTVSHELRTPVTSILGYTEMLLDGSMGEPDPDQRPLLETIRRNGERLIDLCNDLLTLSGLDSGSVQWKAEEVDLGRLLRDVAGTIAPLLKGRDLHFDVETPAAPVVVAGDGAQLERVLDNLLSNAVKFTEDGGLVRAEVSSDGESAIIKVRDTGIGIPLEEQDRLFQRFYRSSTAQRQAIQGTGLGLSIVQSIVASHGGTVRVRSAHQEGSSFTVTIPLARS</sequence>
<dbReference type="InterPro" id="IPR005467">
    <property type="entry name" value="His_kinase_dom"/>
</dbReference>
<evidence type="ECO:0000256" key="13">
    <source>
        <dbReference type="ARBA" id="ARBA00023136"/>
    </source>
</evidence>
<evidence type="ECO:0000256" key="11">
    <source>
        <dbReference type="ARBA" id="ARBA00022989"/>
    </source>
</evidence>
<comment type="catalytic activity">
    <reaction evidence="1">
        <text>ATP + protein L-histidine = ADP + protein N-phospho-L-histidine.</text>
        <dbReference type="EC" id="2.7.13.3"/>
    </reaction>
</comment>
<dbReference type="EMBL" id="BAAAZH010000001">
    <property type="protein sequence ID" value="GAA4107908.1"/>
    <property type="molecule type" value="Genomic_DNA"/>
</dbReference>
<keyword evidence="6" id="KW-0808">Transferase</keyword>
<feature type="transmembrane region" description="Helical" evidence="15">
    <location>
        <begin position="60"/>
        <end position="78"/>
    </location>
</feature>
<evidence type="ECO:0000256" key="14">
    <source>
        <dbReference type="ARBA" id="ARBA00039401"/>
    </source>
</evidence>
<gene>
    <name evidence="18" type="ORF">GCM10022215_01210</name>
</gene>
<evidence type="ECO:0000259" key="16">
    <source>
        <dbReference type="PROSITE" id="PS50109"/>
    </source>
</evidence>
<evidence type="ECO:0000256" key="9">
    <source>
        <dbReference type="ARBA" id="ARBA00022777"/>
    </source>
</evidence>
<dbReference type="Pfam" id="PF00989">
    <property type="entry name" value="PAS"/>
    <property type="match status" value="1"/>
</dbReference>
<keyword evidence="10" id="KW-0067">ATP-binding</keyword>
<dbReference type="InterPro" id="IPR003661">
    <property type="entry name" value="HisK_dim/P_dom"/>
</dbReference>
<dbReference type="InterPro" id="IPR035965">
    <property type="entry name" value="PAS-like_dom_sf"/>
</dbReference>
<keyword evidence="12" id="KW-0902">Two-component regulatory system</keyword>
<dbReference type="SUPFAM" id="SSF55785">
    <property type="entry name" value="PYP-like sensor domain (PAS domain)"/>
    <property type="match status" value="2"/>
</dbReference>
<dbReference type="InterPro" id="IPR013767">
    <property type="entry name" value="PAS_fold"/>
</dbReference>
<feature type="domain" description="PAS" evidence="17">
    <location>
        <begin position="551"/>
        <end position="631"/>
    </location>
</feature>
<feature type="transmembrane region" description="Helical" evidence="15">
    <location>
        <begin position="193"/>
        <end position="210"/>
    </location>
</feature>
<evidence type="ECO:0000313" key="18">
    <source>
        <dbReference type="EMBL" id="GAA4107908.1"/>
    </source>
</evidence>
<evidence type="ECO:0000256" key="7">
    <source>
        <dbReference type="ARBA" id="ARBA00022692"/>
    </source>
</evidence>
<evidence type="ECO:0000256" key="3">
    <source>
        <dbReference type="ARBA" id="ARBA00004236"/>
    </source>
</evidence>
<dbReference type="Gene3D" id="3.30.565.10">
    <property type="entry name" value="Histidine kinase-like ATPase, C-terminal domain"/>
    <property type="match status" value="1"/>
</dbReference>
<dbReference type="SMART" id="SM00387">
    <property type="entry name" value="HATPase_c"/>
    <property type="match status" value="1"/>
</dbReference>
<feature type="transmembrane region" description="Helical" evidence="15">
    <location>
        <begin position="160"/>
        <end position="181"/>
    </location>
</feature>
<evidence type="ECO:0000256" key="1">
    <source>
        <dbReference type="ARBA" id="ARBA00000085"/>
    </source>
</evidence>
<feature type="transmembrane region" description="Helical" evidence="15">
    <location>
        <begin position="271"/>
        <end position="293"/>
    </location>
</feature>
<dbReference type="Pfam" id="PF00512">
    <property type="entry name" value="HisKA"/>
    <property type="match status" value="1"/>
</dbReference>
<dbReference type="PROSITE" id="PS50112">
    <property type="entry name" value="PAS"/>
    <property type="match status" value="2"/>
</dbReference>
<dbReference type="Gene3D" id="3.30.450.20">
    <property type="entry name" value="PAS domain"/>
    <property type="match status" value="3"/>
</dbReference>
<feature type="domain" description="PAS" evidence="17">
    <location>
        <begin position="431"/>
        <end position="492"/>
    </location>
</feature>
<dbReference type="InterPro" id="IPR004358">
    <property type="entry name" value="Sig_transdc_His_kin-like_C"/>
</dbReference>
<keyword evidence="5" id="KW-0597">Phosphoprotein</keyword>
<reference evidence="19" key="1">
    <citation type="journal article" date="2019" name="Int. J. Syst. Evol. Microbiol.">
        <title>The Global Catalogue of Microorganisms (GCM) 10K type strain sequencing project: providing services to taxonomists for standard genome sequencing and annotation.</title>
        <authorList>
            <consortium name="The Broad Institute Genomics Platform"/>
            <consortium name="The Broad Institute Genome Sequencing Center for Infectious Disease"/>
            <person name="Wu L."/>
            <person name="Ma J."/>
        </authorList>
    </citation>
    <scope>NUCLEOTIDE SEQUENCE [LARGE SCALE GENOMIC DNA]</scope>
    <source>
        <strain evidence="19">JCM 16703</strain>
    </source>
</reference>
<evidence type="ECO:0000256" key="12">
    <source>
        <dbReference type="ARBA" id="ARBA00023012"/>
    </source>
</evidence>
<dbReference type="SUPFAM" id="SSF47384">
    <property type="entry name" value="Homodimeric domain of signal transducing histidine kinase"/>
    <property type="match status" value="1"/>
</dbReference>
<evidence type="ECO:0000256" key="5">
    <source>
        <dbReference type="ARBA" id="ARBA00022553"/>
    </source>
</evidence>
<dbReference type="Pfam" id="PF13188">
    <property type="entry name" value="PAS_8"/>
    <property type="match status" value="1"/>
</dbReference>
<dbReference type="InterPro" id="IPR036890">
    <property type="entry name" value="HATPase_C_sf"/>
</dbReference>
<comment type="subcellular location">
    <subcellularLocation>
        <location evidence="3">Cell membrane</location>
    </subcellularLocation>
    <subcellularLocation>
        <location evidence="2">Membrane</location>
        <topology evidence="2">Multi-pass membrane protein</topology>
    </subcellularLocation>
</comment>
<comment type="caution">
    <text evidence="18">The sequence shown here is derived from an EMBL/GenBank/DDBJ whole genome shotgun (WGS) entry which is preliminary data.</text>
</comment>
<dbReference type="Pfam" id="PF02518">
    <property type="entry name" value="HATPase_c"/>
    <property type="match status" value="1"/>
</dbReference>
<evidence type="ECO:0000256" key="2">
    <source>
        <dbReference type="ARBA" id="ARBA00004141"/>
    </source>
</evidence>
<dbReference type="InterPro" id="IPR000014">
    <property type="entry name" value="PAS"/>
</dbReference>
<dbReference type="SMART" id="SM00091">
    <property type="entry name" value="PAS"/>
    <property type="match status" value="3"/>
</dbReference>
<dbReference type="InterPro" id="IPR050351">
    <property type="entry name" value="BphY/WalK/GraS-like"/>
</dbReference>
<dbReference type="Gene3D" id="1.10.287.130">
    <property type="match status" value="1"/>
</dbReference>
<keyword evidence="7 15" id="KW-0812">Transmembrane</keyword>
<feature type="transmembrane region" description="Helical" evidence="15">
    <location>
        <begin position="36"/>
        <end position="53"/>
    </location>
</feature>
<dbReference type="CDD" id="cd00075">
    <property type="entry name" value="HATPase"/>
    <property type="match status" value="1"/>
</dbReference>
<dbReference type="CDD" id="cd00082">
    <property type="entry name" value="HisKA"/>
    <property type="match status" value="1"/>
</dbReference>
<dbReference type="InterPro" id="IPR003594">
    <property type="entry name" value="HATPase_dom"/>
</dbReference>
<proteinExistence type="predicted"/>
<keyword evidence="8" id="KW-0547">Nucleotide-binding</keyword>
<dbReference type="InterPro" id="IPR036097">
    <property type="entry name" value="HisK_dim/P_sf"/>
</dbReference>
<dbReference type="RefSeq" id="WP_344731236.1">
    <property type="nucleotide sequence ID" value="NZ_BAAAZH010000001.1"/>
</dbReference>
<name>A0ABP7XAA9_9ACTN</name>
<evidence type="ECO:0000256" key="15">
    <source>
        <dbReference type="SAM" id="Phobius"/>
    </source>
</evidence>
<keyword evidence="19" id="KW-1185">Reference proteome</keyword>
<dbReference type="EC" id="2.7.13.3" evidence="4"/>
<dbReference type="NCBIfam" id="TIGR00229">
    <property type="entry name" value="sensory_box"/>
    <property type="match status" value="1"/>
</dbReference>
<organism evidence="18 19">
    <name type="scientific">Nocardioides fonticola</name>
    <dbReference type="NCBI Taxonomy" id="450363"/>
    <lineage>
        <taxon>Bacteria</taxon>
        <taxon>Bacillati</taxon>
        <taxon>Actinomycetota</taxon>
        <taxon>Actinomycetes</taxon>
        <taxon>Propionibacteriales</taxon>
        <taxon>Nocardioidaceae</taxon>
        <taxon>Nocardioides</taxon>
    </lineage>
</organism>
<feature type="transmembrane region" description="Helical" evidence="15">
    <location>
        <begin position="124"/>
        <end position="148"/>
    </location>
</feature>
<protein>
    <recommendedName>
        <fullName evidence="14">Sensor-like histidine kinase SenX3</fullName>
        <ecNumber evidence="4">2.7.13.3</ecNumber>
    </recommendedName>
</protein>
<evidence type="ECO:0000313" key="19">
    <source>
        <dbReference type="Proteomes" id="UP001501495"/>
    </source>
</evidence>
<evidence type="ECO:0000256" key="10">
    <source>
        <dbReference type="ARBA" id="ARBA00022840"/>
    </source>
</evidence>
<feature type="domain" description="Histidine kinase" evidence="16">
    <location>
        <begin position="713"/>
        <end position="932"/>
    </location>
</feature>
<dbReference type="SMART" id="SM00388">
    <property type="entry name" value="HisKA"/>
    <property type="match status" value="1"/>
</dbReference>
<feature type="transmembrane region" description="Helical" evidence="15">
    <location>
        <begin position="230"/>
        <end position="250"/>
    </location>
</feature>
<dbReference type="Pfam" id="PF13426">
    <property type="entry name" value="PAS_9"/>
    <property type="match status" value="1"/>
</dbReference>
<dbReference type="CDD" id="cd00130">
    <property type="entry name" value="PAS"/>
    <property type="match status" value="2"/>
</dbReference>
<dbReference type="PANTHER" id="PTHR42878">
    <property type="entry name" value="TWO-COMPONENT HISTIDINE KINASE"/>
    <property type="match status" value="1"/>
</dbReference>
<keyword evidence="9" id="KW-0418">Kinase</keyword>
<keyword evidence="13 15" id="KW-0472">Membrane</keyword>
<dbReference type="Proteomes" id="UP001501495">
    <property type="component" value="Unassembled WGS sequence"/>
</dbReference>
<dbReference type="SUPFAM" id="SSF55874">
    <property type="entry name" value="ATPase domain of HSP90 chaperone/DNA topoisomerase II/histidine kinase"/>
    <property type="match status" value="1"/>
</dbReference>
<keyword evidence="11 15" id="KW-1133">Transmembrane helix</keyword>
<dbReference type="PANTHER" id="PTHR42878:SF7">
    <property type="entry name" value="SENSOR HISTIDINE KINASE GLRK"/>
    <property type="match status" value="1"/>
</dbReference>
<accession>A0ABP7XAA9</accession>
<evidence type="ECO:0000259" key="17">
    <source>
        <dbReference type="PROSITE" id="PS50112"/>
    </source>
</evidence>
<dbReference type="PRINTS" id="PR00344">
    <property type="entry name" value="BCTRLSENSOR"/>
</dbReference>
<dbReference type="PROSITE" id="PS50109">
    <property type="entry name" value="HIS_KIN"/>
    <property type="match status" value="1"/>
</dbReference>
<evidence type="ECO:0000256" key="8">
    <source>
        <dbReference type="ARBA" id="ARBA00022741"/>
    </source>
</evidence>
<evidence type="ECO:0000256" key="6">
    <source>
        <dbReference type="ARBA" id="ARBA00022679"/>
    </source>
</evidence>
<evidence type="ECO:0000256" key="4">
    <source>
        <dbReference type="ARBA" id="ARBA00012438"/>
    </source>
</evidence>